<dbReference type="Gene3D" id="3.90.1750.20">
    <property type="entry name" value="Putative Large Serine Recombinase, Chain B, Domain 2"/>
    <property type="match status" value="1"/>
</dbReference>
<proteinExistence type="predicted"/>
<protein>
    <recommendedName>
        <fullName evidence="2">Recombinase domain-containing protein</fullName>
    </recommendedName>
</protein>
<dbReference type="Proteomes" id="UP000435802">
    <property type="component" value="Unassembled WGS sequence"/>
</dbReference>
<name>A0A6N8SFC5_9HYPH</name>
<dbReference type="GO" id="GO:0000150">
    <property type="term" value="F:DNA strand exchange activity"/>
    <property type="evidence" value="ECO:0007669"/>
    <property type="project" value="InterPro"/>
</dbReference>
<dbReference type="AlphaFoldDB" id="A0A6N8SFC5"/>
<evidence type="ECO:0000256" key="1">
    <source>
        <dbReference type="SAM" id="MobiDB-lite"/>
    </source>
</evidence>
<gene>
    <name evidence="3" type="ORF">GR138_20415</name>
</gene>
<dbReference type="RefSeq" id="WP_160861074.1">
    <property type="nucleotide sequence ID" value="NZ_WUMK01000007.1"/>
</dbReference>
<reference evidence="3 4" key="1">
    <citation type="submission" date="2019-12" db="EMBL/GenBank/DDBJ databases">
        <title>Shinella kummerowiae sp. nov., a symbiotic bacterium isolated from root nodules of the herbal legume Kummerowia stipulacea.</title>
        <authorList>
            <person name="Gao J."/>
        </authorList>
    </citation>
    <scope>NUCLEOTIDE SEQUENCE [LARGE SCALE GENOMIC DNA]</scope>
    <source>
        <strain evidence="3 4">CCBAU 25048</strain>
    </source>
</reference>
<dbReference type="GO" id="GO:0003677">
    <property type="term" value="F:DNA binding"/>
    <property type="evidence" value="ECO:0007669"/>
    <property type="project" value="InterPro"/>
</dbReference>
<organism evidence="3 4">
    <name type="scientific">Shinella kummerowiae</name>
    <dbReference type="NCBI Taxonomy" id="417745"/>
    <lineage>
        <taxon>Bacteria</taxon>
        <taxon>Pseudomonadati</taxon>
        <taxon>Pseudomonadota</taxon>
        <taxon>Alphaproteobacteria</taxon>
        <taxon>Hyphomicrobiales</taxon>
        <taxon>Rhizobiaceae</taxon>
        <taxon>Shinella</taxon>
    </lineage>
</organism>
<dbReference type="Pfam" id="PF07508">
    <property type="entry name" value="Recombinase"/>
    <property type="match status" value="1"/>
</dbReference>
<dbReference type="InterPro" id="IPR038109">
    <property type="entry name" value="DNA_bind_recomb_sf"/>
</dbReference>
<dbReference type="InterPro" id="IPR011109">
    <property type="entry name" value="DNA_bind_recombinase_dom"/>
</dbReference>
<dbReference type="OrthoDB" id="7475655at2"/>
<dbReference type="EMBL" id="WUMK01000007">
    <property type="protein sequence ID" value="MXN47569.1"/>
    <property type="molecule type" value="Genomic_DNA"/>
</dbReference>
<feature type="region of interest" description="Disordered" evidence="1">
    <location>
        <begin position="1"/>
        <end position="24"/>
    </location>
</feature>
<accession>A0A6N8SFC5</accession>
<evidence type="ECO:0000313" key="4">
    <source>
        <dbReference type="Proteomes" id="UP000435802"/>
    </source>
</evidence>
<sequence length="361" mass="40496">MKRLAGPARAVRSNAGSVLSGNQQETPFGRGKLHYLLTNPIYVGKIRHKDAVYDGEHEPIVDDDLFHRVQTALAIQAPNRRSATNTRDRHLLGGLLCDERGRSLLRSHAQNHGRRYRYYASRPYDAEVKGIPWRLSSNTIEPIVEQQLRDLLNDKLQLSRWCEDLPEAKPIEDVAAAAAALNERYQRLDDHVTKQEILRSVFHRIILKPDEITFEISPRTLFATLAGDRSVAAKHGDERGILTIVVPVQLKRRGVESRMVLQGATTLQARKDPMLIGMIARAHLYLEALTDGTNASHADIAARFNAHGPDISRILPMAFLSPKITEAILTGQQPVDLSIAKLTRMLDLPIGWKDQHSLLIN</sequence>
<comment type="caution">
    <text evidence="3">The sequence shown here is derived from an EMBL/GenBank/DDBJ whole genome shotgun (WGS) entry which is preliminary data.</text>
</comment>
<feature type="domain" description="Recombinase" evidence="2">
    <location>
        <begin position="25"/>
        <end position="73"/>
    </location>
</feature>
<keyword evidence="4" id="KW-1185">Reference proteome</keyword>
<feature type="compositionally biased region" description="Polar residues" evidence="1">
    <location>
        <begin position="14"/>
        <end position="24"/>
    </location>
</feature>
<evidence type="ECO:0000259" key="2">
    <source>
        <dbReference type="Pfam" id="PF07508"/>
    </source>
</evidence>
<evidence type="ECO:0000313" key="3">
    <source>
        <dbReference type="EMBL" id="MXN47569.1"/>
    </source>
</evidence>